<dbReference type="InterPro" id="IPR036652">
    <property type="entry name" value="YjeF_N_dom_sf"/>
</dbReference>
<keyword evidence="8 17" id="KW-0521">NADP</keyword>
<evidence type="ECO:0000256" key="3">
    <source>
        <dbReference type="ARBA" id="ARBA00006001"/>
    </source>
</evidence>
<dbReference type="OrthoDB" id="9806925at2"/>
<comment type="similarity">
    <text evidence="18">Belongs to the NnrE/AIBP family.</text>
</comment>
<comment type="cofactor">
    <cofactor evidence="18 19">
        <name>K(+)</name>
        <dbReference type="ChEBI" id="CHEBI:29103"/>
    </cofactor>
    <text evidence="18 19">Binds 1 potassium ion per subunit.</text>
</comment>
<dbReference type="HAMAP" id="MF_01966">
    <property type="entry name" value="NADHX_epimerase"/>
    <property type="match status" value="1"/>
</dbReference>
<comment type="catalytic activity">
    <reaction evidence="16 17 19">
        <text>(6S)-NADPHX + ADP = AMP + phosphate + NADPH + H(+)</text>
        <dbReference type="Rhea" id="RHEA:32235"/>
        <dbReference type="ChEBI" id="CHEBI:15378"/>
        <dbReference type="ChEBI" id="CHEBI:43474"/>
        <dbReference type="ChEBI" id="CHEBI:57783"/>
        <dbReference type="ChEBI" id="CHEBI:64076"/>
        <dbReference type="ChEBI" id="CHEBI:456215"/>
        <dbReference type="ChEBI" id="CHEBI:456216"/>
        <dbReference type="EC" id="4.2.1.136"/>
    </reaction>
</comment>
<dbReference type="Proteomes" id="UP000033054">
    <property type="component" value="Chromosome"/>
</dbReference>
<dbReference type="PATRIC" id="fig|1379870.5.peg.3076"/>
<evidence type="ECO:0000256" key="6">
    <source>
        <dbReference type="ARBA" id="ARBA00022741"/>
    </source>
</evidence>
<evidence type="ECO:0000256" key="11">
    <source>
        <dbReference type="ARBA" id="ARBA00023235"/>
    </source>
</evidence>
<keyword evidence="10 17" id="KW-0520">NAD</keyword>
<comment type="cofactor">
    <cofactor evidence="17">
        <name>Mg(2+)</name>
        <dbReference type="ChEBI" id="CHEBI:18420"/>
    </cofactor>
</comment>
<dbReference type="Gene3D" id="3.40.1190.20">
    <property type="match status" value="1"/>
</dbReference>
<feature type="binding site" evidence="17">
    <location>
        <position position="385"/>
    </location>
    <ligand>
        <name>(6S)-NADPHX</name>
        <dbReference type="ChEBI" id="CHEBI:64076"/>
    </ligand>
</feature>
<dbReference type="PIRSF" id="PIRSF017184">
    <property type="entry name" value="Nnr"/>
    <property type="match status" value="1"/>
</dbReference>
<dbReference type="GO" id="GO:0046872">
    <property type="term" value="F:metal ion binding"/>
    <property type="evidence" value="ECO:0007669"/>
    <property type="project" value="UniProtKB-UniRule"/>
</dbReference>
<feature type="binding site" evidence="17">
    <location>
        <position position="449"/>
    </location>
    <ligand>
        <name>AMP</name>
        <dbReference type="ChEBI" id="CHEBI:456215"/>
    </ligand>
</feature>
<dbReference type="SUPFAM" id="SSF53613">
    <property type="entry name" value="Ribokinase-like"/>
    <property type="match status" value="1"/>
</dbReference>
<keyword evidence="5 18" id="KW-0479">Metal-binding</keyword>
<evidence type="ECO:0000256" key="16">
    <source>
        <dbReference type="ARBA" id="ARBA00049209"/>
    </source>
</evidence>
<comment type="catalytic activity">
    <reaction evidence="2 18 19">
        <text>(6R)-NADPHX = (6S)-NADPHX</text>
        <dbReference type="Rhea" id="RHEA:32227"/>
        <dbReference type="ChEBI" id="CHEBI:64076"/>
        <dbReference type="ChEBI" id="CHEBI:64077"/>
        <dbReference type="EC" id="5.1.99.6"/>
    </reaction>
</comment>
<organism evidence="22 23">
    <name type="scientific">Spirosoma radiotolerans</name>
    <dbReference type="NCBI Taxonomy" id="1379870"/>
    <lineage>
        <taxon>Bacteria</taxon>
        <taxon>Pseudomonadati</taxon>
        <taxon>Bacteroidota</taxon>
        <taxon>Cytophagia</taxon>
        <taxon>Cytophagales</taxon>
        <taxon>Cytophagaceae</taxon>
        <taxon>Spirosoma</taxon>
    </lineage>
</organism>
<keyword evidence="13" id="KW-0511">Multifunctional enzyme</keyword>
<dbReference type="GO" id="GO:0110051">
    <property type="term" value="P:metabolite repair"/>
    <property type="evidence" value="ECO:0007669"/>
    <property type="project" value="TreeGrafter"/>
</dbReference>
<dbReference type="InterPro" id="IPR000631">
    <property type="entry name" value="CARKD"/>
</dbReference>
<dbReference type="SUPFAM" id="SSF64153">
    <property type="entry name" value="YjeF N-terminal domain-like"/>
    <property type="match status" value="1"/>
</dbReference>
<evidence type="ECO:0000256" key="15">
    <source>
        <dbReference type="ARBA" id="ARBA00048238"/>
    </source>
</evidence>
<proteinExistence type="inferred from homology"/>
<feature type="binding site" evidence="18">
    <location>
        <position position="161"/>
    </location>
    <ligand>
        <name>K(+)</name>
        <dbReference type="ChEBI" id="CHEBI:29103"/>
    </ligand>
</feature>
<dbReference type="GO" id="GO:0052856">
    <property type="term" value="F:NAD(P)HX epimerase activity"/>
    <property type="evidence" value="ECO:0007669"/>
    <property type="project" value="UniProtKB-UniRule"/>
</dbReference>
<gene>
    <name evidence="17" type="primary">nnrD</name>
    <name evidence="18" type="synonym">nnrE</name>
    <name evidence="22" type="ORF">SD10_14145</name>
</gene>
<comment type="function">
    <text evidence="17">Catalyzes the dehydration of the S-form of NAD(P)HX at the expense of ADP, which is converted to AMP. Together with NAD(P)HX epimerase, which catalyzes the epimerization of the S- and R-forms, the enzyme allows the repair of both epimers of NAD(P)HX, a damaged form of NAD(P)H that is a result of enzymatic or heat-dependent hydration.</text>
</comment>
<dbReference type="STRING" id="1379870.SD10_14145"/>
<dbReference type="InterPro" id="IPR030677">
    <property type="entry name" value="Nnr"/>
</dbReference>
<feature type="binding site" evidence="17">
    <location>
        <begin position="420"/>
        <end position="424"/>
    </location>
    <ligand>
        <name>AMP</name>
        <dbReference type="ChEBI" id="CHEBI:456215"/>
    </ligand>
</feature>
<comment type="similarity">
    <text evidence="4 19">In the C-terminal section; belongs to the NnrD/CARKD family.</text>
</comment>
<keyword evidence="11 18" id="KW-0413">Isomerase</keyword>
<comment type="catalytic activity">
    <reaction evidence="1 18 19">
        <text>(6R)-NADHX = (6S)-NADHX</text>
        <dbReference type="Rhea" id="RHEA:32215"/>
        <dbReference type="ChEBI" id="CHEBI:64074"/>
        <dbReference type="ChEBI" id="CHEBI:64075"/>
        <dbReference type="EC" id="5.1.99.6"/>
    </reaction>
</comment>
<dbReference type="PROSITE" id="PS51383">
    <property type="entry name" value="YJEF_C_3"/>
    <property type="match status" value="1"/>
</dbReference>
<evidence type="ECO:0000256" key="10">
    <source>
        <dbReference type="ARBA" id="ARBA00023027"/>
    </source>
</evidence>
<feature type="binding site" evidence="17">
    <location>
        <position position="334"/>
    </location>
    <ligand>
        <name>(6S)-NADPHX</name>
        <dbReference type="ChEBI" id="CHEBI:64076"/>
    </ligand>
</feature>
<dbReference type="HAMAP" id="MF_01965">
    <property type="entry name" value="NADHX_dehydratase"/>
    <property type="match status" value="1"/>
</dbReference>
<dbReference type="NCBIfam" id="TIGR00196">
    <property type="entry name" value="yjeF_cterm"/>
    <property type="match status" value="1"/>
</dbReference>
<evidence type="ECO:0000256" key="5">
    <source>
        <dbReference type="ARBA" id="ARBA00022723"/>
    </source>
</evidence>
<dbReference type="InterPro" id="IPR029056">
    <property type="entry name" value="Ribokinase-like"/>
</dbReference>
<dbReference type="RefSeq" id="WP_046574458.1">
    <property type="nucleotide sequence ID" value="NZ_CP010429.1"/>
</dbReference>
<dbReference type="PANTHER" id="PTHR12592">
    <property type="entry name" value="ATP-DEPENDENT (S)-NAD(P)H-HYDRATE DEHYDRATASE FAMILY MEMBER"/>
    <property type="match status" value="1"/>
</dbReference>
<evidence type="ECO:0000259" key="21">
    <source>
        <dbReference type="PROSITE" id="PS51385"/>
    </source>
</evidence>
<protein>
    <recommendedName>
        <fullName evidence="19">Bifunctional NAD(P)H-hydrate repair enzyme</fullName>
    </recommendedName>
    <alternativeName>
        <fullName evidence="19">Nicotinamide nucleotide repair protein</fullName>
    </alternativeName>
    <domain>
        <recommendedName>
            <fullName evidence="19">ADP-dependent (S)-NAD(P)H-hydrate dehydratase</fullName>
            <ecNumber evidence="19">4.2.1.136</ecNumber>
        </recommendedName>
        <alternativeName>
            <fullName evidence="19">ADP-dependent NAD(P)HX dehydratase</fullName>
        </alternativeName>
    </domain>
    <domain>
        <recommendedName>
            <fullName evidence="19">NAD(P)H-hydrate epimerase</fullName>
            <ecNumber evidence="19">5.1.99.6</ecNumber>
        </recommendedName>
    </domain>
</protein>
<evidence type="ECO:0000256" key="17">
    <source>
        <dbReference type="HAMAP-Rule" id="MF_01965"/>
    </source>
</evidence>
<dbReference type="InterPro" id="IPR004443">
    <property type="entry name" value="YjeF_N_dom"/>
</dbReference>
<evidence type="ECO:0000256" key="18">
    <source>
        <dbReference type="HAMAP-Rule" id="MF_01966"/>
    </source>
</evidence>
<dbReference type="AlphaFoldDB" id="A0A0E3ZWP5"/>
<evidence type="ECO:0000256" key="12">
    <source>
        <dbReference type="ARBA" id="ARBA00023239"/>
    </source>
</evidence>
<evidence type="ECO:0000256" key="1">
    <source>
        <dbReference type="ARBA" id="ARBA00000013"/>
    </source>
</evidence>
<feature type="binding site" evidence="18">
    <location>
        <position position="158"/>
    </location>
    <ligand>
        <name>(6S)-NADPHX</name>
        <dbReference type="ChEBI" id="CHEBI:64076"/>
    </ligand>
</feature>
<dbReference type="GO" id="GO:0016301">
    <property type="term" value="F:kinase activity"/>
    <property type="evidence" value="ECO:0007669"/>
    <property type="project" value="UniProtKB-KW"/>
</dbReference>
<dbReference type="GO" id="GO:0052855">
    <property type="term" value="F:ADP-dependent NAD(P)H-hydrate dehydratase activity"/>
    <property type="evidence" value="ECO:0007669"/>
    <property type="project" value="UniProtKB-UniRule"/>
</dbReference>
<evidence type="ECO:0000256" key="14">
    <source>
        <dbReference type="ARBA" id="ARBA00025153"/>
    </source>
</evidence>
<dbReference type="HOGENOM" id="CLU_024853_4_1_10"/>
<reference evidence="22 23" key="1">
    <citation type="journal article" date="2014" name="Curr. Microbiol.">
        <title>Spirosoma radiotolerans sp. nov., a gamma-radiation-resistant bacterium isolated from gamma ray-irradiated soil.</title>
        <authorList>
            <person name="Lee J.J."/>
            <person name="Srinivasan S."/>
            <person name="Lim S."/>
            <person name="Joe M."/>
            <person name="Im S."/>
            <person name="Bae S.I."/>
            <person name="Park K.R."/>
            <person name="Han J.H."/>
            <person name="Park S.H."/>
            <person name="Joo B.M."/>
            <person name="Park S.J."/>
            <person name="Kim M.K."/>
        </authorList>
    </citation>
    <scope>NUCLEOTIDE SEQUENCE [LARGE SCALE GENOMIC DNA]</scope>
    <source>
        <strain evidence="22 23">DG5A</strain>
    </source>
</reference>
<dbReference type="PROSITE" id="PS01050">
    <property type="entry name" value="YJEF_C_2"/>
    <property type="match status" value="1"/>
</dbReference>
<evidence type="ECO:0000256" key="8">
    <source>
        <dbReference type="ARBA" id="ARBA00022857"/>
    </source>
</evidence>
<keyword evidence="23" id="KW-1185">Reference proteome</keyword>
<comment type="function">
    <text evidence="18">Catalyzes the epimerization of the S- and R-forms of NAD(P)HX, a damaged form of NAD(P)H that is a result of enzymatic or heat-dependent hydration. This is a prerequisite for the S-specific NAD(P)H-hydrate dehydratase to allow the repair of both epimers of NAD(P)HX.</text>
</comment>
<dbReference type="CDD" id="cd01171">
    <property type="entry name" value="YXKO-related"/>
    <property type="match status" value="1"/>
</dbReference>
<comment type="similarity">
    <text evidence="17">Belongs to the NnrD/CARKD family.</text>
</comment>
<accession>A0A0E3ZWP5</accession>
<sequence length="505" mass="55059">MKILNVDQIRSLDQSTIQHEPIAPINLMERAALTFVDWFVDHFPSTTKTKIFCGLGNNGGDGLAIARLLLEREYPVDIFVVRYAPRESDDFMHNHRRLKLVTERVHYIESTTDIPAIRHHDVVIDAILGSGLSRPTEGIVSDTIKAINRAPATVISVDIASGLYTDQPNSPTDVIIEPDYTLSFQLPKLAFMLPKNEPYVGDWQLLDIRLHKRFIDLAPTPYYFTQPDEARLLLHKRKRFSNKGTFGHALLLVGSYGKIGAAVLAARACLRSGVGLLTVQVPQCGYTILQTSVPEAMCSPDRHQNVLTGTAPAGHPGNESIDPSDYSTIGIGPGIGKAPETLAMLKGLLPTLKKPIVVDADALNLLAENREALANLPKNSILTPHPKEFERLTKKWNDDYEKLTILRDFAKKYQVVVILKGAHSAVATPGGDIHFNSTGNPGLSTGGTGDVLTGILTALLAQGYDPVEAAVLGVFSHGLAGDRVAQQRGPIGMTASDVIDALRWE</sequence>
<dbReference type="NCBIfam" id="TIGR00197">
    <property type="entry name" value="yjeF_nterm"/>
    <property type="match status" value="1"/>
</dbReference>
<name>A0A0E3ZWP5_9BACT</name>
<keyword evidence="12 17" id="KW-0456">Lyase</keyword>
<dbReference type="KEGG" id="srd:SD10_14145"/>
<feature type="binding site" evidence="18">
    <location>
        <begin position="129"/>
        <end position="135"/>
    </location>
    <ligand>
        <name>(6S)-NADPHX</name>
        <dbReference type="ChEBI" id="CHEBI:64076"/>
    </ligand>
</feature>
<dbReference type="PANTHER" id="PTHR12592:SF0">
    <property type="entry name" value="ATP-DEPENDENT (S)-NAD(P)H-HYDRATE DEHYDRATASE"/>
    <property type="match status" value="1"/>
</dbReference>
<evidence type="ECO:0000313" key="23">
    <source>
        <dbReference type="Proteomes" id="UP000033054"/>
    </source>
</evidence>
<comment type="subunit">
    <text evidence="17">Homotetramer.</text>
</comment>
<comment type="catalytic activity">
    <reaction evidence="15 17 19">
        <text>(6S)-NADHX + ADP = AMP + phosphate + NADH + H(+)</text>
        <dbReference type="Rhea" id="RHEA:32223"/>
        <dbReference type="ChEBI" id="CHEBI:15378"/>
        <dbReference type="ChEBI" id="CHEBI:43474"/>
        <dbReference type="ChEBI" id="CHEBI:57945"/>
        <dbReference type="ChEBI" id="CHEBI:64074"/>
        <dbReference type="ChEBI" id="CHEBI:456215"/>
        <dbReference type="ChEBI" id="CHEBI:456216"/>
        <dbReference type="EC" id="4.2.1.136"/>
    </reaction>
</comment>
<dbReference type="Pfam" id="PF03853">
    <property type="entry name" value="YjeF_N"/>
    <property type="match status" value="1"/>
</dbReference>
<dbReference type="EC" id="5.1.99.6" evidence="19"/>
<feature type="binding site" evidence="18">
    <location>
        <position position="125"/>
    </location>
    <ligand>
        <name>K(+)</name>
        <dbReference type="ChEBI" id="CHEBI:29103"/>
    </ligand>
</feature>
<keyword evidence="6 17" id="KW-0547">Nucleotide-binding</keyword>
<dbReference type="Pfam" id="PF01256">
    <property type="entry name" value="Carb_kinase"/>
    <property type="match status" value="1"/>
</dbReference>
<evidence type="ECO:0000256" key="7">
    <source>
        <dbReference type="ARBA" id="ARBA00022840"/>
    </source>
</evidence>
<evidence type="ECO:0000313" key="22">
    <source>
        <dbReference type="EMBL" id="AKD55870.1"/>
    </source>
</evidence>
<dbReference type="EMBL" id="CP010429">
    <property type="protein sequence ID" value="AKD55870.1"/>
    <property type="molecule type" value="Genomic_DNA"/>
</dbReference>
<feature type="binding site" evidence="17">
    <location>
        <position position="450"/>
    </location>
    <ligand>
        <name>(6S)-NADPHX</name>
        <dbReference type="ChEBI" id="CHEBI:64076"/>
    </ligand>
</feature>
<comment type="caution">
    <text evidence="18">Lacks conserved residue(s) required for the propagation of feature annotation.</text>
</comment>
<dbReference type="Gene3D" id="3.40.50.10260">
    <property type="entry name" value="YjeF N-terminal domain"/>
    <property type="match status" value="1"/>
</dbReference>
<evidence type="ECO:0000256" key="4">
    <source>
        <dbReference type="ARBA" id="ARBA00009524"/>
    </source>
</evidence>
<dbReference type="GO" id="GO:0005524">
    <property type="term" value="F:ATP binding"/>
    <property type="evidence" value="ECO:0007669"/>
    <property type="project" value="UniProtKB-UniRule"/>
</dbReference>
<keyword evidence="9 18" id="KW-0630">Potassium</keyword>
<feature type="domain" description="YjeF N-terminal" evidence="21">
    <location>
        <begin position="9"/>
        <end position="216"/>
    </location>
</feature>
<evidence type="ECO:0000259" key="20">
    <source>
        <dbReference type="PROSITE" id="PS51383"/>
    </source>
</evidence>
<comment type="function">
    <text evidence="14 19">Bifunctional enzyme that catalyzes the epimerization of the S- and R-forms of NAD(P)HX and the dehydration of the S-form of NAD(P)HX at the expense of ADP, which is converted to AMP. This allows the repair of both epimers of NAD(P)HX, a damaged form of NAD(P)H that is a result of enzymatic or heat-dependent hydration.</text>
</comment>
<evidence type="ECO:0000256" key="9">
    <source>
        <dbReference type="ARBA" id="ARBA00022958"/>
    </source>
</evidence>
<dbReference type="InterPro" id="IPR017953">
    <property type="entry name" value="Carbohydrate_kinase_pred_CS"/>
</dbReference>
<evidence type="ECO:0000256" key="13">
    <source>
        <dbReference type="ARBA" id="ARBA00023268"/>
    </source>
</evidence>
<evidence type="ECO:0000256" key="19">
    <source>
        <dbReference type="PIRNR" id="PIRNR017184"/>
    </source>
</evidence>
<keyword evidence="7 17" id="KW-0067">ATP-binding</keyword>
<feature type="binding site" evidence="17">
    <location>
        <position position="261"/>
    </location>
    <ligand>
        <name>(6S)-NADPHX</name>
        <dbReference type="ChEBI" id="CHEBI:64076"/>
    </ligand>
</feature>
<dbReference type="EC" id="4.2.1.136" evidence="19"/>
<dbReference type="PROSITE" id="PS51385">
    <property type="entry name" value="YJEF_N"/>
    <property type="match status" value="1"/>
</dbReference>
<dbReference type="GO" id="GO:0046496">
    <property type="term" value="P:nicotinamide nucleotide metabolic process"/>
    <property type="evidence" value="ECO:0007669"/>
    <property type="project" value="UniProtKB-UniRule"/>
</dbReference>
<evidence type="ECO:0000256" key="2">
    <source>
        <dbReference type="ARBA" id="ARBA00000909"/>
    </source>
</evidence>
<feature type="binding site" evidence="18">
    <location>
        <position position="58"/>
    </location>
    <ligand>
        <name>K(+)</name>
        <dbReference type="ChEBI" id="CHEBI:29103"/>
    </ligand>
</feature>
<keyword evidence="22" id="KW-0418">Kinase</keyword>
<comment type="similarity">
    <text evidence="3 19">In the N-terminal section; belongs to the NnrE/AIBP family.</text>
</comment>
<keyword evidence="22" id="KW-0808">Transferase</keyword>
<feature type="domain" description="YjeF C-terminal" evidence="20">
    <location>
        <begin position="226"/>
        <end position="505"/>
    </location>
</feature>
<feature type="binding site" evidence="18">
    <location>
        <begin position="57"/>
        <end position="61"/>
    </location>
    <ligand>
        <name>(6S)-NADPHX</name>
        <dbReference type="ChEBI" id="CHEBI:64076"/>
    </ligand>
</feature>